<name>A0A0D0CF26_9AGAM</name>
<feature type="non-terminal residue" evidence="1">
    <location>
        <position position="1"/>
    </location>
</feature>
<keyword evidence="2" id="KW-1185">Reference proteome</keyword>
<dbReference type="HOGENOM" id="CLU_197950_0_0_1"/>
<gene>
    <name evidence="1" type="ORF">PAXRUDRAFT_176858</name>
</gene>
<organism evidence="1 2">
    <name type="scientific">Paxillus rubicundulus Ve08.2h10</name>
    <dbReference type="NCBI Taxonomy" id="930991"/>
    <lineage>
        <taxon>Eukaryota</taxon>
        <taxon>Fungi</taxon>
        <taxon>Dikarya</taxon>
        <taxon>Basidiomycota</taxon>
        <taxon>Agaricomycotina</taxon>
        <taxon>Agaricomycetes</taxon>
        <taxon>Agaricomycetidae</taxon>
        <taxon>Boletales</taxon>
        <taxon>Paxilineae</taxon>
        <taxon>Paxillaceae</taxon>
        <taxon>Paxillus</taxon>
    </lineage>
</organism>
<dbReference type="EMBL" id="KN829214">
    <property type="protein sequence ID" value="KIK74043.1"/>
    <property type="molecule type" value="Genomic_DNA"/>
</dbReference>
<reference evidence="1 2" key="1">
    <citation type="submission" date="2014-04" db="EMBL/GenBank/DDBJ databases">
        <authorList>
            <consortium name="DOE Joint Genome Institute"/>
            <person name="Kuo A."/>
            <person name="Kohler A."/>
            <person name="Jargeat P."/>
            <person name="Nagy L.G."/>
            <person name="Floudas D."/>
            <person name="Copeland A."/>
            <person name="Barry K.W."/>
            <person name="Cichocki N."/>
            <person name="Veneault-Fourrey C."/>
            <person name="LaButti K."/>
            <person name="Lindquist E.A."/>
            <person name="Lipzen A."/>
            <person name="Lundell T."/>
            <person name="Morin E."/>
            <person name="Murat C."/>
            <person name="Sun H."/>
            <person name="Tunlid A."/>
            <person name="Henrissat B."/>
            <person name="Grigoriev I.V."/>
            <person name="Hibbett D.S."/>
            <person name="Martin F."/>
            <person name="Nordberg H.P."/>
            <person name="Cantor M.N."/>
            <person name="Hua S.X."/>
        </authorList>
    </citation>
    <scope>NUCLEOTIDE SEQUENCE [LARGE SCALE GENOMIC DNA]</scope>
    <source>
        <strain evidence="1 2">Ve08.2h10</strain>
    </source>
</reference>
<dbReference type="AlphaFoldDB" id="A0A0D0CF26"/>
<proteinExistence type="predicted"/>
<reference evidence="2" key="2">
    <citation type="submission" date="2015-01" db="EMBL/GenBank/DDBJ databases">
        <title>Evolutionary Origins and Diversification of the Mycorrhizal Mutualists.</title>
        <authorList>
            <consortium name="DOE Joint Genome Institute"/>
            <consortium name="Mycorrhizal Genomics Consortium"/>
            <person name="Kohler A."/>
            <person name="Kuo A."/>
            <person name="Nagy L.G."/>
            <person name="Floudas D."/>
            <person name="Copeland A."/>
            <person name="Barry K.W."/>
            <person name="Cichocki N."/>
            <person name="Veneault-Fourrey C."/>
            <person name="LaButti K."/>
            <person name="Lindquist E.A."/>
            <person name="Lipzen A."/>
            <person name="Lundell T."/>
            <person name="Morin E."/>
            <person name="Murat C."/>
            <person name="Riley R."/>
            <person name="Ohm R."/>
            <person name="Sun H."/>
            <person name="Tunlid A."/>
            <person name="Henrissat B."/>
            <person name="Grigoriev I.V."/>
            <person name="Hibbett D.S."/>
            <person name="Martin F."/>
        </authorList>
    </citation>
    <scope>NUCLEOTIDE SEQUENCE [LARGE SCALE GENOMIC DNA]</scope>
    <source>
        <strain evidence="2">Ve08.2h10</strain>
    </source>
</reference>
<dbReference type="InParanoid" id="A0A0D0CF26"/>
<accession>A0A0D0CF26</accession>
<sequence length="71" mass="8414">KYSYSQETLTSQLPCQYCNQKYKPQGLKKHEASCKHRHDSEKDRARANKQYEKDVKKGEFIEVLIYGVMDD</sequence>
<dbReference type="OrthoDB" id="2689487at2759"/>
<evidence type="ECO:0000313" key="1">
    <source>
        <dbReference type="EMBL" id="KIK74043.1"/>
    </source>
</evidence>
<dbReference type="Pfam" id="PF13913">
    <property type="entry name" value="zf-C2HC_2"/>
    <property type="match status" value="1"/>
</dbReference>
<dbReference type="Proteomes" id="UP000054538">
    <property type="component" value="Unassembled WGS sequence"/>
</dbReference>
<protein>
    <submittedName>
        <fullName evidence="1">Uncharacterized protein</fullName>
    </submittedName>
</protein>
<evidence type="ECO:0000313" key="2">
    <source>
        <dbReference type="Proteomes" id="UP000054538"/>
    </source>
</evidence>